<dbReference type="InterPro" id="IPR051828">
    <property type="entry name" value="HAD-like_hydrolase_domain"/>
</dbReference>
<dbReference type="RefSeq" id="WP_184022164.1">
    <property type="nucleotide sequence ID" value="NZ_JACHFD010000035.1"/>
</dbReference>
<dbReference type="SUPFAM" id="SSF56784">
    <property type="entry name" value="HAD-like"/>
    <property type="match status" value="1"/>
</dbReference>
<name>A0A840V698_9BACT</name>
<dbReference type="Gene3D" id="3.40.50.1000">
    <property type="entry name" value="HAD superfamily/HAD-like"/>
    <property type="match status" value="1"/>
</dbReference>
<dbReference type="InterPro" id="IPR023214">
    <property type="entry name" value="HAD_sf"/>
</dbReference>
<dbReference type="PANTHER" id="PTHR46191">
    <property type="match status" value="1"/>
</dbReference>
<dbReference type="Proteomes" id="UP000557717">
    <property type="component" value="Unassembled WGS sequence"/>
</dbReference>
<dbReference type="PRINTS" id="PR00413">
    <property type="entry name" value="HADHALOGNASE"/>
</dbReference>
<evidence type="ECO:0000313" key="1">
    <source>
        <dbReference type="EMBL" id="MBB5353787.1"/>
    </source>
</evidence>
<organism evidence="1 2">
    <name type="scientific">Haloferula luteola</name>
    <dbReference type="NCBI Taxonomy" id="595692"/>
    <lineage>
        <taxon>Bacteria</taxon>
        <taxon>Pseudomonadati</taxon>
        <taxon>Verrucomicrobiota</taxon>
        <taxon>Verrucomicrobiia</taxon>
        <taxon>Verrucomicrobiales</taxon>
        <taxon>Verrucomicrobiaceae</taxon>
        <taxon>Haloferula</taxon>
    </lineage>
</organism>
<dbReference type="PANTHER" id="PTHR46191:SF2">
    <property type="entry name" value="HALOACID DEHALOGENASE-LIKE HYDROLASE DOMAIN-CONTAINING PROTEIN 3"/>
    <property type="match status" value="1"/>
</dbReference>
<evidence type="ECO:0000313" key="2">
    <source>
        <dbReference type="Proteomes" id="UP000557717"/>
    </source>
</evidence>
<dbReference type="InterPro" id="IPR006439">
    <property type="entry name" value="HAD-SF_hydro_IA"/>
</dbReference>
<gene>
    <name evidence="1" type="ORF">HNR46_004049</name>
</gene>
<accession>A0A840V698</accession>
<reference evidence="1 2" key="1">
    <citation type="submission" date="2020-08" db="EMBL/GenBank/DDBJ databases">
        <title>Genomic Encyclopedia of Type Strains, Phase IV (KMG-IV): sequencing the most valuable type-strain genomes for metagenomic binning, comparative biology and taxonomic classification.</title>
        <authorList>
            <person name="Goeker M."/>
        </authorList>
    </citation>
    <scope>NUCLEOTIDE SEQUENCE [LARGE SCALE GENOMIC DNA]</scope>
    <source>
        <strain evidence="1 2">YC6886</strain>
    </source>
</reference>
<dbReference type="Pfam" id="PF00702">
    <property type="entry name" value="Hydrolase"/>
    <property type="match status" value="1"/>
</dbReference>
<keyword evidence="2" id="KW-1185">Reference proteome</keyword>
<sequence>MPSLLPAGIRAVFFDVYGTLLDGPRRDDRGQKMSEVARQFGLHPIPQLDQRLDQAIQDSHAQSSEPFPEIDIRELWQAIFPDLGDRDRFAFEVEEAIHPVSIVPQGAVLLEQAVQQGAALGVISNAQAYTRSLLAQHFPHHWKSFDSELLVFSYEHRIAKPDLRLFQTAQLPLLRRGFQPDEILMVGDSPGHDLLPAAQLGWRTLQIE</sequence>
<proteinExistence type="predicted"/>
<protein>
    <submittedName>
        <fullName evidence="1">FMN phosphatase YigB (HAD superfamily)</fullName>
    </submittedName>
</protein>
<comment type="caution">
    <text evidence="1">The sequence shown here is derived from an EMBL/GenBank/DDBJ whole genome shotgun (WGS) entry which is preliminary data.</text>
</comment>
<dbReference type="AlphaFoldDB" id="A0A840V698"/>
<dbReference type="InterPro" id="IPR036412">
    <property type="entry name" value="HAD-like_sf"/>
</dbReference>
<dbReference type="EMBL" id="JACHFD010000035">
    <property type="protein sequence ID" value="MBB5353787.1"/>
    <property type="molecule type" value="Genomic_DNA"/>
</dbReference>